<evidence type="ECO:0000313" key="2">
    <source>
        <dbReference type="Proteomes" id="UP001057402"/>
    </source>
</evidence>
<evidence type="ECO:0000313" key="1">
    <source>
        <dbReference type="EMBL" id="KAI4311469.1"/>
    </source>
</evidence>
<keyword evidence="2" id="KW-1185">Reference proteome</keyword>
<proteinExistence type="predicted"/>
<dbReference type="Proteomes" id="UP001057402">
    <property type="component" value="Chromosome 11"/>
</dbReference>
<name>A0ACB9LJH5_9MYRT</name>
<accession>A0ACB9LJH5</accession>
<protein>
    <submittedName>
        <fullName evidence="1">Uncharacterized protein</fullName>
    </submittedName>
</protein>
<sequence length="780" mass="86979">MASLNRRLKPRETPPAAFLRRFSDAALHHFLDRDPVISQATELLRLPESDWDIPLLTSLLFRPEIGAGGDNGVSLTPTRASRIVRSLSFPGKAVAFFDFLRGADSPKPVLSRAAHSLIELAIQQKAERTGHVGDAPLSVLDIYGMVKDKDVPLSAHSVTLIMRYLRRKEMIKEFIGVFEDVDPKDRDSQLCNFYLEVMLRLGRSEDALKVLDEMLVEGSECYPDDYTCDVVLGALLWRVRYCKIHGGMDDIVGLVMRFGELGFFPNSVNLGKLMSELCNQGKVSKAWDLLQKVIELGGQVEVGLCNMVLSGLGRRRDSGRMNKLMEMMMERKISPNVATFGILINHLCKCRKISEALEIFKRMRGGIGCDNSNRADDDFALKPDVVIYNTLIDGLCKVGRPDEGFEFVKEMKSDHACAPNTITYNCLIDGYCKAGDLDRAREIFERMEEEGICPNNITVSIMVDGMCRNGRINQAMVFIEDMKQKGIFPDVKAYTTLIKSFCGVNNIGKAMELFDEICGTGGLLPDAIAYYALISGLCQAGRMHDANNVVTKLKEAGFSLDGVSYNDLISGFCRKNRAERAYELLEDMENAGIKADCVTFNTLISHCGQKGDLKAANKLMEEMSNRGIVPTVVTYGALIHAYCLKDKVDEAMKLFRDMTSTSNIPPNNVIYNILINMLCKNDKVEEASSLMDDMIMRGVKPNTTTFNALFKGLRQKNLLERAFELMDQMTQKACRPDYVTMEILTEWLSAVGEVGKLKSFLQGHEVTVAATSHKDSLILA</sequence>
<gene>
    <name evidence="1" type="ORF">MLD38_036363</name>
</gene>
<comment type="caution">
    <text evidence="1">The sequence shown here is derived from an EMBL/GenBank/DDBJ whole genome shotgun (WGS) entry which is preliminary data.</text>
</comment>
<reference evidence="2" key="1">
    <citation type="journal article" date="2023" name="Front. Plant Sci.">
        <title>Chromosomal-level genome assembly of Melastoma candidum provides insights into trichome evolution.</title>
        <authorList>
            <person name="Zhong Y."/>
            <person name="Wu W."/>
            <person name="Sun C."/>
            <person name="Zou P."/>
            <person name="Liu Y."/>
            <person name="Dai S."/>
            <person name="Zhou R."/>
        </authorList>
    </citation>
    <scope>NUCLEOTIDE SEQUENCE [LARGE SCALE GENOMIC DNA]</scope>
</reference>
<dbReference type="EMBL" id="CM042890">
    <property type="protein sequence ID" value="KAI4311469.1"/>
    <property type="molecule type" value="Genomic_DNA"/>
</dbReference>
<organism evidence="1 2">
    <name type="scientific">Melastoma candidum</name>
    <dbReference type="NCBI Taxonomy" id="119954"/>
    <lineage>
        <taxon>Eukaryota</taxon>
        <taxon>Viridiplantae</taxon>
        <taxon>Streptophyta</taxon>
        <taxon>Embryophyta</taxon>
        <taxon>Tracheophyta</taxon>
        <taxon>Spermatophyta</taxon>
        <taxon>Magnoliopsida</taxon>
        <taxon>eudicotyledons</taxon>
        <taxon>Gunneridae</taxon>
        <taxon>Pentapetalae</taxon>
        <taxon>rosids</taxon>
        <taxon>malvids</taxon>
        <taxon>Myrtales</taxon>
        <taxon>Melastomataceae</taxon>
        <taxon>Melastomatoideae</taxon>
        <taxon>Melastomateae</taxon>
        <taxon>Melastoma</taxon>
    </lineage>
</organism>